<feature type="transmembrane region" description="Helical" evidence="10">
    <location>
        <begin position="154"/>
        <end position="171"/>
    </location>
</feature>
<feature type="transmembrane region" description="Helical" evidence="10">
    <location>
        <begin position="89"/>
        <end position="107"/>
    </location>
</feature>
<dbReference type="InterPro" id="IPR050482">
    <property type="entry name" value="Sensor_HK_TwoCompSys"/>
</dbReference>
<feature type="transmembrane region" description="Helical" evidence="10">
    <location>
        <begin position="55"/>
        <end position="77"/>
    </location>
</feature>
<evidence type="ECO:0000256" key="10">
    <source>
        <dbReference type="SAM" id="Phobius"/>
    </source>
</evidence>
<dbReference type="RefSeq" id="WP_259506535.1">
    <property type="nucleotide sequence ID" value="NZ_JANLCM010000001.1"/>
</dbReference>
<keyword evidence="10" id="KW-0472">Membrane</keyword>
<name>A0ABT2GNW3_9MICO</name>
<feature type="transmembrane region" description="Helical" evidence="10">
    <location>
        <begin position="177"/>
        <end position="201"/>
    </location>
</feature>
<dbReference type="SUPFAM" id="SSF55874">
    <property type="entry name" value="ATPase domain of HSP90 chaperone/DNA topoisomerase II/histidine kinase"/>
    <property type="match status" value="1"/>
</dbReference>
<dbReference type="Pfam" id="PF07730">
    <property type="entry name" value="HisKA_3"/>
    <property type="match status" value="1"/>
</dbReference>
<comment type="caution">
    <text evidence="13">The sequence shown here is derived from an EMBL/GenBank/DDBJ whole genome shotgun (WGS) entry which is preliminary data.</text>
</comment>
<keyword evidence="6 13" id="KW-0418">Kinase</keyword>
<feature type="compositionally biased region" description="Pro residues" evidence="9">
    <location>
        <begin position="445"/>
        <end position="461"/>
    </location>
</feature>
<feature type="region of interest" description="Disordered" evidence="9">
    <location>
        <begin position="442"/>
        <end position="497"/>
    </location>
</feature>
<dbReference type="InterPro" id="IPR003594">
    <property type="entry name" value="HATPase_dom"/>
</dbReference>
<dbReference type="Pfam" id="PF02518">
    <property type="entry name" value="HATPase_c"/>
    <property type="match status" value="1"/>
</dbReference>
<dbReference type="EMBL" id="JANLCM010000001">
    <property type="protein sequence ID" value="MCS5717925.1"/>
    <property type="molecule type" value="Genomic_DNA"/>
</dbReference>
<evidence type="ECO:0000256" key="8">
    <source>
        <dbReference type="ARBA" id="ARBA00023012"/>
    </source>
</evidence>
<feature type="region of interest" description="Disordered" evidence="9">
    <location>
        <begin position="298"/>
        <end position="317"/>
    </location>
</feature>
<keyword evidence="4" id="KW-0808">Transferase</keyword>
<sequence length="497" mass="51805">MATPGPIGGFGYTTSAPAAYPSGAEDLRLPKPPGFIRSYFNRHPWLLDGLIAGAYALPSGGVALLVFVASLFGATPFDFQGDGWRSTPLFGIVLLYAAAAVSVALLFRRYVPVITAAICAASLLVNGATAQQLDVIPMMFALYALAVYRSTRSAWIWTAIAVGTGIVSATLNDPFDLAAIIGYGLLSAMAMVIATLVGITFGNRRRYIQALLDRAQQLARERDQQARLSAAAERARIAREMHDIVAHSLTVIVALSDGAEASVDRSPGTAREAMRQSAATARRALTDMRLSLGVLTEPEGEGMDAVPSGDSAAAPLLPQPGLDDLSELIASYRAAGLPVRVTSTGVAPVDPLVQLTVFRVVQEALTNALRYAVQVTAVDVVLDYRDEGTTIDVTDDGIDPGRGAASVGSGRGLIGMRERVAVYGGAVTAGPAGSRGWRVHAALAPPAPTPPAPTPPAPTPPALVASRQNPPRIAPERADSGDSRGGDVPTDPESETP</sequence>
<dbReference type="Proteomes" id="UP001165584">
    <property type="component" value="Unassembled WGS sequence"/>
</dbReference>
<keyword evidence="8" id="KW-0902">Two-component regulatory system</keyword>
<evidence type="ECO:0000256" key="7">
    <source>
        <dbReference type="ARBA" id="ARBA00022840"/>
    </source>
</evidence>
<evidence type="ECO:0000256" key="3">
    <source>
        <dbReference type="ARBA" id="ARBA00022553"/>
    </source>
</evidence>
<feature type="domain" description="Histidine kinase/HSP90-like ATPase" evidence="11">
    <location>
        <begin position="355"/>
        <end position="442"/>
    </location>
</feature>
<dbReference type="GO" id="GO:0016301">
    <property type="term" value="F:kinase activity"/>
    <property type="evidence" value="ECO:0007669"/>
    <property type="project" value="UniProtKB-KW"/>
</dbReference>
<reference evidence="13" key="1">
    <citation type="submission" date="2022-08" db="EMBL/GenBank/DDBJ databases">
        <authorList>
            <person name="Deng Y."/>
            <person name="Han X.-F."/>
            <person name="Zhang Y.-Q."/>
        </authorList>
    </citation>
    <scope>NUCLEOTIDE SEQUENCE</scope>
    <source>
        <strain evidence="13">CPCC 205763</strain>
    </source>
</reference>
<dbReference type="Gene3D" id="1.20.5.1930">
    <property type="match status" value="1"/>
</dbReference>
<keyword evidence="10" id="KW-1133">Transmembrane helix</keyword>
<evidence type="ECO:0000256" key="9">
    <source>
        <dbReference type="SAM" id="MobiDB-lite"/>
    </source>
</evidence>
<evidence type="ECO:0000259" key="12">
    <source>
        <dbReference type="Pfam" id="PF07730"/>
    </source>
</evidence>
<gene>
    <name evidence="13" type="ORF">N1027_07225</name>
</gene>
<evidence type="ECO:0000313" key="14">
    <source>
        <dbReference type="Proteomes" id="UP001165584"/>
    </source>
</evidence>
<dbReference type="CDD" id="cd16917">
    <property type="entry name" value="HATPase_UhpB-NarQ-NarX-like"/>
    <property type="match status" value="1"/>
</dbReference>
<evidence type="ECO:0000256" key="1">
    <source>
        <dbReference type="ARBA" id="ARBA00000085"/>
    </source>
</evidence>
<feature type="transmembrane region" description="Helical" evidence="10">
    <location>
        <begin position="113"/>
        <end position="133"/>
    </location>
</feature>
<comment type="catalytic activity">
    <reaction evidence="1">
        <text>ATP + protein L-histidine = ADP + protein N-phospho-L-histidine.</text>
        <dbReference type="EC" id="2.7.13.3"/>
    </reaction>
</comment>
<dbReference type="InterPro" id="IPR011712">
    <property type="entry name" value="Sig_transdc_His_kin_sub3_dim/P"/>
</dbReference>
<dbReference type="EC" id="2.7.13.3" evidence="2"/>
<accession>A0ABT2GNW3</accession>
<dbReference type="InterPro" id="IPR036890">
    <property type="entry name" value="HATPase_C_sf"/>
</dbReference>
<evidence type="ECO:0000256" key="2">
    <source>
        <dbReference type="ARBA" id="ARBA00012438"/>
    </source>
</evidence>
<keyword evidence="7" id="KW-0067">ATP-binding</keyword>
<evidence type="ECO:0000259" key="11">
    <source>
        <dbReference type="Pfam" id="PF02518"/>
    </source>
</evidence>
<organism evidence="13 14">
    <name type="scientific">Herbiconiux aconitum</name>
    <dbReference type="NCBI Taxonomy" id="2970913"/>
    <lineage>
        <taxon>Bacteria</taxon>
        <taxon>Bacillati</taxon>
        <taxon>Actinomycetota</taxon>
        <taxon>Actinomycetes</taxon>
        <taxon>Micrococcales</taxon>
        <taxon>Microbacteriaceae</taxon>
        <taxon>Herbiconiux</taxon>
    </lineage>
</organism>
<dbReference type="PANTHER" id="PTHR24421">
    <property type="entry name" value="NITRATE/NITRITE SENSOR PROTEIN NARX-RELATED"/>
    <property type="match status" value="1"/>
</dbReference>
<protein>
    <recommendedName>
        <fullName evidence="2">histidine kinase</fullName>
        <ecNumber evidence="2">2.7.13.3</ecNumber>
    </recommendedName>
</protein>
<dbReference type="PANTHER" id="PTHR24421:SF10">
    <property type="entry name" value="NITRATE_NITRITE SENSOR PROTEIN NARQ"/>
    <property type="match status" value="1"/>
</dbReference>
<keyword evidence="10" id="KW-0812">Transmembrane</keyword>
<keyword evidence="3" id="KW-0597">Phosphoprotein</keyword>
<evidence type="ECO:0000256" key="4">
    <source>
        <dbReference type="ARBA" id="ARBA00022679"/>
    </source>
</evidence>
<evidence type="ECO:0000256" key="6">
    <source>
        <dbReference type="ARBA" id="ARBA00022777"/>
    </source>
</evidence>
<feature type="compositionally biased region" description="Basic and acidic residues" evidence="9">
    <location>
        <begin position="474"/>
        <end position="485"/>
    </location>
</feature>
<keyword evidence="5" id="KW-0547">Nucleotide-binding</keyword>
<keyword evidence="14" id="KW-1185">Reference proteome</keyword>
<dbReference type="Gene3D" id="3.30.565.10">
    <property type="entry name" value="Histidine kinase-like ATPase, C-terminal domain"/>
    <property type="match status" value="1"/>
</dbReference>
<feature type="domain" description="Signal transduction histidine kinase subgroup 3 dimerisation and phosphoacceptor" evidence="12">
    <location>
        <begin position="233"/>
        <end position="298"/>
    </location>
</feature>
<evidence type="ECO:0000256" key="5">
    <source>
        <dbReference type="ARBA" id="ARBA00022741"/>
    </source>
</evidence>
<evidence type="ECO:0000313" key="13">
    <source>
        <dbReference type="EMBL" id="MCS5717925.1"/>
    </source>
</evidence>
<proteinExistence type="predicted"/>